<protein>
    <recommendedName>
        <fullName evidence="3">Type I restriction endonuclease subunit M</fullName>
    </recommendedName>
</protein>
<evidence type="ECO:0000313" key="2">
    <source>
        <dbReference type="Proteomes" id="UP000533533"/>
    </source>
</evidence>
<dbReference type="RefSeq" id="WP_110388632.1">
    <property type="nucleotide sequence ID" value="NZ_JACHVZ010000032.1"/>
</dbReference>
<proteinExistence type="predicted"/>
<accession>A0ABR6FZD6</accession>
<keyword evidence="2" id="KW-1185">Reference proteome</keyword>
<dbReference type="EMBL" id="JACHVZ010000032">
    <property type="protein sequence ID" value="MBB2932791.1"/>
    <property type="molecule type" value="Genomic_DNA"/>
</dbReference>
<evidence type="ECO:0000313" key="1">
    <source>
        <dbReference type="EMBL" id="MBB2932791.1"/>
    </source>
</evidence>
<reference evidence="1 2" key="1">
    <citation type="submission" date="2020-08" db="EMBL/GenBank/DDBJ databases">
        <title>Genomic Encyclopedia of Type Strains, Phase IV (KMG-V): Genome sequencing to study the core and pangenomes of soil and plant-associated prokaryotes.</title>
        <authorList>
            <person name="Whitman W."/>
        </authorList>
    </citation>
    <scope>NUCLEOTIDE SEQUENCE [LARGE SCALE GENOMIC DNA]</scope>
    <source>
        <strain evidence="1 2">SRMrh-85</strain>
    </source>
</reference>
<organism evidence="1 2">
    <name type="scientific">Paraburkholderia silvatlantica</name>
    <dbReference type="NCBI Taxonomy" id="321895"/>
    <lineage>
        <taxon>Bacteria</taxon>
        <taxon>Pseudomonadati</taxon>
        <taxon>Pseudomonadota</taxon>
        <taxon>Betaproteobacteria</taxon>
        <taxon>Burkholderiales</taxon>
        <taxon>Burkholderiaceae</taxon>
        <taxon>Paraburkholderia</taxon>
    </lineage>
</organism>
<comment type="caution">
    <text evidence="1">The sequence shown here is derived from an EMBL/GenBank/DDBJ whole genome shotgun (WGS) entry which is preliminary data.</text>
</comment>
<name>A0ABR6FZD6_9BURK</name>
<evidence type="ECO:0008006" key="3">
    <source>
        <dbReference type="Google" id="ProtNLM"/>
    </source>
</evidence>
<dbReference type="Proteomes" id="UP000533533">
    <property type="component" value="Unassembled WGS sequence"/>
</dbReference>
<gene>
    <name evidence="1" type="ORF">FHX59_007279</name>
</gene>
<sequence>MVDKHSILFALGSTYATPGALDLMQRAGIQPAQLFMRHQCGDWGELDADDCEANARSVTDGMRILSAYSIGPNNERIWLITEADRAATTALLPSEY</sequence>